<dbReference type="AlphaFoldDB" id="A0A1G6GLZ7"/>
<dbReference type="NCBIfam" id="TIGR01451">
    <property type="entry name" value="B_ant_repeat"/>
    <property type="match status" value="2"/>
</dbReference>
<evidence type="ECO:0000256" key="2">
    <source>
        <dbReference type="SAM" id="SignalP"/>
    </source>
</evidence>
<dbReference type="InterPro" id="IPR047589">
    <property type="entry name" value="DUF11_rpt"/>
</dbReference>
<dbReference type="Proteomes" id="UP000242317">
    <property type="component" value="Unassembled WGS sequence"/>
</dbReference>
<feature type="signal peptide" evidence="2">
    <location>
        <begin position="1"/>
        <end position="31"/>
    </location>
</feature>
<organism evidence="4 5">
    <name type="scientific">Acinetobacter marinus</name>
    <dbReference type="NCBI Taxonomy" id="281375"/>
    <lineage>
        <taxon>Bacteria</taxon>
        <taxon>Pseudomonadati</taxon>
        <taxon>Pseudomonadota</taxon>
        <taxon>Gammaproteobacteria</taxon>
        <taxon>Moraxellales</taxon>
        <taxon>Moraxellaceae</taxon>
        <taxon>Acinetobacter</taxon>
    </lineage>
</organism>
<dbReference type="RefSeq" id="WP_092614600.1">
    <property type="nucleotide sequence ID" value="NZ_FMYK01000001.1"/>
</dbReference>
<reference evidence="5" key="1">
    <citation type="submission" date="2016-09" db="EMBL/GenBank/DDBJ databases">
        <authorList>
            <person name="Varghese N."/>
            <person name="Submissions S."/>
        </authorList>
    </citation>
    <scope>NUCLEOTIDE SEQUENCE [LARGE SCALE GENOMIC DNA]</scope>
    <source>
        <strain evidence="5">ANC 3699</strain>
    </source>
</reference>
<dbReference type="SUPFAM" id="SSF49401">
    <property type="entry name" value="Bacterial adhesins"/>
    <property type="match status" value="1"/>
</dbReference>
<evidence type="ECO:0000313" key="5">
    <source>
        <dbReference type="Proteomes" id="UP000242317"/>
    </source>
</evidence>
<accession>A0A1G6GLZ7</accession>
<keyword evidence="5" id="KW-1185">Reference proteome</keyword>
<name>A0A1G6GLZ7_9GAMM</name>
<feature type="region of interest" description="Disordered" evidence="1">
    <location>
        <begin position="316"/>
        <end position="337"/>
    </location>
</feature>
<feature type="compositionally biased region" description="Polar residues" evidence="1">
    <location>
        <begin position="324"/>
        <end position="337"/>
    </location>
</feature>
<dbReference type="InterPro" id="IPR051172">
    <property type="entry name" value="Chlamydia_OmcB"/>
</dbReference>
<dbReference type="InterPro" id="IPR001434">
    <property type="entry name" value="OmcB-like_DUF11"/>
</dbReference>
<dbReference type="PANTHER" id="PTHR34819">
    <property type="entry name" value="LARGE CYSTEINE-RICH PERIPLASMIC PROTEIN OMCB"/>
    <property type="match status" value="1"/>
</dbReference>
<evidence type="ECO:0000256" key="1">
    <source>
        <dbReference type="SAM" id="MobiDB-lite"/>
    </source>
</evidence>
<sequence>MSQIKLPRLTQLAASIAIVAGGSAFVTAAQAAAPAAGTNISNIASATYTDATGTNKQVTSNEVKTTVLQVSSFTLVDDRTTTANPNGQVTLSHTLTNTGNGTDSYTLTLENLDEGTFDLNNLRVYIDANQDGVADNNTPVTTVTLNAGESVGLVVVSTVPVNATPKTSAQYTLTATSKYDTSDIETDTDTVNVISGAVMQIQKAASVSSVSDNGEITYTLTYRNTGNAAADNVVIEDALDLSKVDYVEDSGVWSGSATALTDEDDVEPATGIDYVVDSNGKITIVLANVPVNTTGTIKFKVTAKAANSEKITNSATIYDDNDADPSNTKPVTPTESNETVVERTKTYTGSINENIADSYDDNGIVSGDVAKDNQIVKVGTQGTPVIFGNDTGATGTGPDAIVIHNTGNAEEVYNVTVNKDDLPAGSIVQLFKADGVTPLTDTNGDGIVDTGPVAAGEQVQIVTKVTLPSNESETGADTTNTILTIDPVNNPDASANDTLVLVIDNITAATVDLHNGDGTDETGSVGSGKDTATVVDEATVEPGQSHNFPLTIDNNGSSPDNFNLSNNNLPSGWTVEYYVADSNKNPTGSAITNTGSIPAGGSVNLVAVVTPPANAPATTTPQDVTFTVTSPTTGLSDTMNDQLTVDENRSLALQADNTGNVAPGGSVTYTHTLTNNGNIVEGNAAGELPFSLTNNQTDWPTSVYVDLDGDGVADENELVTGNDLAALISQYNPDGNTTLGLEQGQSVRLIVKVEAPANATYGTQSTAVLTISPTTIGGDALSPLANTDVTTVTDGQVRLVKQQVLDANCDGTETTGFTINNISAKPGECVKYRITATNEGNVAVTNVVISDTTPAYTTFQVISGQSPVVTNATIGTQPTNNGTGQVTATQTPLAPNTNAVLEFVVKVNN</sequence>
<dbReference type="PANTHER" id="PTHR34819:SF3">
    <property type="entry name" value="CELL SURFACE PROTEIN"/>
    <property type="match status" value="1"/>
</dbReference>
<evidence type="ECO:0000313" key="4">
    <source>
        <dbReference type="EMBL" id="SDB83041.1"/>
    </source>
</evidence>
<dbReference type="InterPro" id="IPR008966">
    <property type="entry name" value="Adhesion_dom_sf"/>
</dbReference>
<keyword evidence="2" id="KW-0732">Signal</keyword>
<dbReference type="EMBL" id="FMYK01000001">
    <property type="protein sequence ID" value="SDB83041.1"/>
    <property type="molecule type" value="Genomic_DNA"/>
</dbReference>
<feature type="domain" description="DUF11" evidence="3">
    <location>
        <begin position="200"/>
        <end position="327"/>
    </location>
</feature>
<dbReference type="Pfam" id="PF01345">
    <property type="entry name" value="DUF11"/>
    <property type="match status" value="1"/>
</dbReference>
<protein>
    <submittedName>
        <fullName evidence="4">Conserved repeat domain-containing protein</fullName>
    </submittedName>
</protein>
<feature type="chain" id="PRO_5017412950" evidence="2">
    <location>
        <begin position="32"/>
        <end position="909"/>
    </location>
</feature>
<gene>
    <name evidence="4" type="ORF">SAMN05421749_101156</name>
</gene>
<evidence type="ECO:0000259" key="3">
    <source>
        <dbReference type="Pfam" id="PF01345"/>
    </source>
</evidence>
<dbReference type="OrthoDB" id="28777at2"/>
<proteinExistence type="predicted"/>
<dbReference type="Gene3D" id="2.60.40.740">
    <property type="match status" value="1"/>
</dbReference>